<keyword evidence="6" id="KW-1185">Reference proteome</keyword>
<evidence type="ECO:0000256" key="1">
    <source>
        <dbReference type="ARBA" id="ARBA00023015"/>
    </source>
</evidence>
<dbReference type="PROSITE" id="PS50932">
    <property type="entry name" value="HTH_LACI_2"/>
    <property type="match status" value="1"/>
</dbReference>
<proteinExistence type="predicted"/>
<dbReference type="InterPro" id="IPR010982">
    <property type="entry name" value="Lambda_DNA-bd_dom_sf"/>
</dbReference>
<dbReference type="SMART" id="SM00354">
    <property type="entry name" value="HTH_LACI"/>
    <property type="match status" value="1"/>
</dbReference>
<accession>A0A8J3KFT1</accession>
<dbReference type="Gene3D" id="3.40.50.2300">
    <property type="match status" value="2"/>
</dbReference>
<evidence type="ECO:0000259" key="4">
    <source>
        <dbReference type="PROSITE" id="PS50932"/>
    </source>
</evidence>
<name>A0A8J3KFT1_9ACTN</name>
<dbReference type="InterPro" id="IPR000843">
    <property type="entry name" value="HTH_LacI"/>
</dbReference>
<keyword evidence="2" id="KW-0238">DNA-binding</keyword>
<keyword evidence="1" id="KW-0805">Transcription regulation</keyword>
<evidence type="ECO:0000313" key="5">
    <source>
        <dbReference type="EMBL" id="GIF96375.1"/>
    </source>
</evidence>
<feature type="domain" description="HTH lacI-type" evidence="4">
    <location>
        <begin position="1"/>
        <end position="46"/>
    </location>
</feature>
<organism evidence="5 6">
    <name type="scientific">Catellatospora citrea</name>
    <dbReference type="NCBI Taxonomy" id="53366"/>
    <lineage>
        <taxon>Bacteria</taxon>
        <taxon>Bacillati</taxon>
        <taxon>Actinomycetota</taxon>
        <taxon>Actinomycetes</taxon>
        <taxon>Micromonosporales</taxon>
        <taxon>Micromonosporaceae</taxon>
        <taxon>Catellatospora</taxon>
    </lineage>
</organism>
<dbReference type="InterPro" id="IPR028082">
    <property type="entry name" value="Peripla_BP_I"/>
</dbReference>
<dbReference type="AlphaFoldDB" id="A0A8J3KFT1"/>
<dbReference type="Pfam" id="PF00356">
    <property type="entry name" value="LacI"/>
    <property type="match status" value="1"/>
</dbReference>
<dbReference type="EMBL" id="BONH01000004">
    <property type="protein sequence ID" value="GIF96375.1"/>
    <property type="molecule type" value="Genomic_DNA"/>
</dbReference>
<evidence type="ECO:0000256" key="3">
    <source>
        <dbReference type="ARBA" id="ARBA00023163"/>
    </source>
</evidence>
<dbReference type="Gene3D" id="1.10.260.40">
    <property type="entry name" value="lambda repressor-like DNA-binding domains"/>
    <property type="match status" value="1"/>
</dbReference>
<dbReference type="Proteomes" id="UP000659904">
    <property type="component" value="Unassembled WGS sequence"/>
</dbReference>
<reference evidence="5 6" key="1">
    <citation type="submission" date="2021-01" db="EMBL/GenBank/DDBJ databases">
        <title>Whole genome shotgun sequence of Catellatospora citrea NBRC 14495.</title>
        <authorList>
            <person name="Komaki H."/>
            <person name="Tamura T."/>
        </authorList>
    </citation>
    <scope>NUCLEOTIDE SEQUENCE [LARGE SCALE GENOMIC DNA]</scope>
    <source>
        <strain evidence="5 6">NBRC 14495</strain>
    </source>
</reference>
<comment type="caution">
    <text evidence="5">The sequence shown here is derived from an EMBL/GenBank/DDBJ whole genome shotgun (WGS) entry which is preliminary data.</text>
</comment>
<dbReference type="PANTHER" id="PTHR30146">
    <property type="entry name" value="LACI-RELATED TRANSCRIPTIONAL REPRESSOR"/>
    <property type="match status" value="1"/>
</dbReference>
<evidence type="ECO:0000313" key="6">
    <source>
        <dbReference type="Proteomes" id="UP000659904"/>
    </source>
</evidence>
<dbReference type="SUPFAM" id="SSF47413">
    <property type="entry name" value="lambda repressor-like DNA-binding domains"/>
    <property type="match status" value="1"/>
</dbReference>
<keyword evidence="3" id="KW-0804">Transcription</keyword>
<dbReference type="SUPFAM" id="SSF53822">
    <property type="entry name" value="Periplasmic binding protein-like I"/>
    <property type="match status" value="1"/>
</dbReference>
<dbReference type="CDD" id="cd01392">
    <property type="entry name" value="HTH_LacI"/>
    <property type="match status" value="1"/>
</dbReference>
<sequence length="313" mass="32770">MSRATVSYVLNDAPGERIAQPTRERVLAAAARLGYAPSLAGRALANGQSDIVLLAMPDAPSGELTSRFVDAVTRSLAAQGLTLVVHFDVPSAPRLPRLAAMLSVRAVLSLFPLPDADNAALRRMGIRVVPAGTESDGLATSALLRRQGRMQVAHLVAAGHLRLAYALPADPRLSVFADPRHDGVRQACAERDLPMPVPFTVPDDPSAVVGAVRALLDDAPQVTAICAYNDEVALATLHGLRELAVPVPTRMALIGVDGIPLSAYSAPPLTTVTVAPAATARHLARAAVARLAGDRPTPVPIEDVLHLTVRATT</sequence>
<dbReference type="CDD" id="cd06267">
    <property type="entry name" value="PBP1_LacI_sugar_binding-like"/>
    <property type="match status" value="1"/>
</dbReference>
<gene>
    <name evidence="5" type="ORF">Cci01nite_14690</name>
</gene>
<dbReference type="InterPro" id="IPR046335">
    <property type="entry name" value="LacI/GalR-like_sensor"/>
</dbReference>
<dbReference type="PANTHER" id="PTHR30146:SF153">
    <property type="entry name" value="LACTOSE OPERON REPRESSOR"/>
    <property type="match status" value="1"/>
</dbReference>
<dbReference type="Pfam" id="PF13377">
    <property type="entry name" value="Peripla_BP_3"/>
    <property type="match status" value="1"/>
</dbReference>
<dbReference type="GO" id="GO:0003700">
    <property type="term" value="F:DNA-binding transcription factor activity"/>
    <property type="evidence" value="ECO:0007669"/>
    <property type="project" value="TreeGrafter"/>
</dbReference>
<dbReference type="GO" id="GO:0000976">
    <property type="term" value="F:transcription cis-regulatory region binding"/>
    <property type="evidence" value="ECO:0007669"/>
    <property type="project" value="TreeGrafter"/>
</dbReference>
<evidence type="ECO:0000256" key="2">
    <source>
        <dbReference type="ARBA" id="ARBA00023125"/>
    </source>
</evidence>
<protein>
    <submittedName>
        <fullName evidence="5">LacI family transcriptional regulator</fullName>
    </submittedName>
</protein>